<comment type="subcellular location">
    <subcellularLocation>
        <location evidence="1">Cell outer membrane</location>
    </subcellularLocation>
</comment>
<dbReference type="InterPro" id="IPR012944">
    <property type="entry name" value="SusD_RagB_dom"/>
</dbReference>
<evidence type="ECO:0000259" key="6">
    <source>
        <dbReference type="Pfam" id="PF07980"/>
    </source>
</evidence>
<dbReference type="EMBL" id="JAZGLY010000002">
    <property type="protein sequence ID" value="MEE6186623.1"/>
    <property type="molecule type" value="Genomic_DNA"/>
</dbReference>
<evidence type="ECO:0000256" key="1">
    <source>
        <dbReference type="ARBA" id="ARBA00004442"/>
    </source>
</evidence>
<evidence type="ECO:0000256" key="5">
    <source>
        <dbReference type="ARBA" id="ARBA00023237"/>
    </source>
</evidence>
<dbReference type="Gene3D" id="1.25.40.390">
    <property type="match status" value="1"/>
</dbReference>
<name>A0ABU7RF40_9BACT</name>
<dbReference type="SUPFAM" id="SSF48452">
    <property type="entry name" value="TPR-like"/>
    <property type="match status" value="1"/>
</dbReference>
<feature type="domain" description="RagB/SusD" evidence="6">
    <location>
        <begin position="305"/>
        <end position="570"/>
    </location>
</feature>
<evidence type="ECO:0000256" key="3">
    <source>
        <dbReference type="ARBA" id="ARBA00022729"/>
    </source>
</evidence>
<feature type="domain" description="SusD-like N-terminal" evidence="7">
    <location>
        <begin position="100"/>
        <end position="223"/>
    </location>
</feature>
<keyword evidence="4" id="KW-0472">Membrane</keyword>
<dbReference type="Proteomes" id="UP001357452">
    <property type="component" value="Unassembled WGS sequence"/>
</dbReference>
<keyword evidence="5" id="KW-0998">Cell outer membrane</keyword>
<protein>
    <submittedName>
        <fullName evidence="8">RagB/SusD family nutrient uptake outer membrane protein</fullName>
    </submittedName>
</protein>
<evidence type="ECO:0000259" key="7">
    <source>
        <dbReference type="Pfam" id="PF14322"/>
    </source>
</evidence>
<keyword evidence="9" id="KW-1185">Reference proteome</keyword>
<dbReference type="RefSeq" id="WP_330974030.1">
    <property type="nucleotide sequence ID" value="NZ_JAZGLY010000002.1"/>
</dbReference>
<dbReference type="PROSITE" id="PS51257">
    <property type="entry name" value="PROKAR_LIPOPROTEIN"/>
    <property type="match status" value="1"/>
</dbReference>
<sequence>MNTKIFIPIVFAVLLAACNKGNVLDQVQTTDLNEATTFSDSARTLQFLTRIYTDLNLSASPQRLGGSIGIYSIGDEVESNLQSGTAYNIIFQTGAVSALNIPTDAWEVSYANIRRVNVYLKNLPNTPLSAALKRRTEGEARFMRAWYYFIMLKHYGGIPLIGDAVFTPTDEIPGKRATFEECVNYIASECDAAAALLPLSYSGLDYGRITKGACLALKSRLLLYAASPLFNGRTDENDHGVLGYPTPDASRWEKAARAALDVINLNQYSLMEIDSPPGYGFQKVFVTRKNNEYILAYMTGNNRTLENMWDPATRGGNGSSMPYQELVDAFGTINGKPITEDLKSPTNPNGYDPANPYINRDPRLAYTILFNGGTRLDVNRTVTPVYTYVGAAQDGFPITKTGYYLRKMLDENTIASTTSSPTERCFPLLRYAEILLNYAEASNEIGDINTAYAQIKAIRKRAGINPGDDGNYGLRQNMTKDEMREVIQNERRVELAIEEHRYWDVRRWKIAERVSNKPLHGMRITRNGDTYTYETVVIRTPVFVAPKWYLWPIPQGEINKSLELEQNPGW</sequence>
<evidence type="ECO:0000256" key="2">
    <source>
        <dbReference type="ARBA" id="ARBA00006275"/>
    </source>
</evidence>
<reference evidence="8 9" key="1">
    <citation type="submission" date="2024-01" db="EMBL/GenBank/DDBJ databases">
        <title>Niabella digestum sp. nov., isolated from waste digestion system.</title>
        <authorList>
            <person name="Zhang L."/>
        </authorList>
    </citation>
    <scope>NUCLEOTIDE SEQUENCE [LARGE SCALE GENOMIC DNA]</scope>
    <source>
        <strain evidence="8 9">A18</strain>
    </source>
</reference>
<organism evidence="8 9">
    <name type="scientific">Niabella digestorum</name>
    <dbReference type="NCBI Taxonomy" id="3117701"/>
    <lineage>
        <taxon>Bacteria</taxon>
        <taxon>Pseudomonadati</taxon>
        <taxon>Bacteroidota</taxon>
        <taxon>Chitinophagia</taxon>
        <taxon>Chitinophagales</taxon>
        <taxon>Chitinophagaceae</taxon>
        <taxon>Niabella</taxon>
    </lineage>
</organism>
<dbReference type="InterPro" id="IPR011990">
    <property type="entry name" value="TPR-like_helical_dom_sf"/>
</dbReference>
<dbReference type="CDD" id="cd08977">
    <property type="entry name" value="SusD"/>
    <property type="match status" value="1"/>
</dbReference>
<gene>
    <name evidence="8" type="ORF">V2H41_04980</name>
</gene>
<dbReference type="InterPro" id="IPR033985">
    <property type="entry name" value="SusD-like_N"/>
</dbReference>
<proteinExistence type="inferred from homology"/>
<comment type="caution">
    <text evidence="8">The sequence shown here is derived from an EMBL/GenBank/DDBJ whole genome shotgun (WGS) entry which is preliminary data.</text>
</comment>
<dbReference type="Pfam" id="PF07980">
    <property type="entry name" value="SusD_RagB"/>
    <property type="match status" value="1"/>
</dbReference>
<evidence type="ECO:0000256" key="4">
    <source>
        <dbReference type="ARBA" id="ARBA00023136"/>
    </source>
</evidence>
<evidence type="ECO:0000313" key="8">
    <source>
        <dbReference type="EMBL" id="MEE6186623.1"/>
    </source>
</evidence>
<keyword evidence="3" id="KW-0732">Signal</keyword>
<dbReference type="Pfam" id="PF14322">
    <property type="entry name" value="SusD-like_3"/>
    <property type="match status" value="1"/>
</dbReference>
<accession>A0ABU7RF40</accession>
<evidence type="ECO:0000313" key="9">
    <source>
        <dbReference type="Proteomes" id="UP001357452"/>
    </source>
</evidence>
<comment type="similarity">
    <text evidence="2">Belongs to the SusD family.</text>
</comment>